<reference evidence="1 2" key="1">
    <citation type="submission" date="2021-06" db="EMBL/GenBank/DDBJ databases">
        <authorList>
            <person name="Kallberg Y."/>
            <person name="Tangrot J."/>
            <person name="Rosling A."/>
        </authorList>
    </citation>
    <scope>NUCLEOTIDE SEQUENCE [LARGE SCALE GENOMIC DNA]</scope>
    <source>
        <strain evidence="1 2">120-4 pot B 10/14</strain>
    </source>
</reference>
<evidence type="ECO:0000313" key="1">
    <source>
        <dbReference type="EMBL" id="CAG8687810.1"/>
    </source>
</evidence>
<sequence length="50" mass="5606">WFFHPRVVKGLCRKGVLLERTITEVRVSRSSSTGISSNGIIDSSTGNWDR</sequence>
<keyword evidence="2" id="KW-1185">Reference proteome</keyword>
<comment type="caution">
    <text evidence="1">The sequence shown here is derived from an EMBL/GenBank/DDBJ whole genome shotgun (WGS) entry which is preliminary data.</text>
</comment>
<proteinExistence type="predicted"/>
<gene>
    <name evidence="1" type="ORF">GMARGA_LOCUS11310</name>
</gene>
<protein>
    <submittedName>
        <fullName evidence="1">29370_t:CDS:1</fullName>
    </submittedName>
</protein>
<evidence type="ECO:0000313" key="2">
    <source>
        <dbReference type="Proteomes" id="UP000789901"/>
    </source>
</evidence>
<feature type="non-terminal residue" evidence="1">
    <location>
        <position position="1"/>
    </location>
</feature>
<dbReference type="Proteomes" id="UP000789901">
    <property type="component" value="Unassembled WGS sequence"/>
</dbReference>
<organism evidence="1 2">
    <name type="scientific">Gigaspora margarita</name>
    <dbReference type="NCBI Taxonomy" id="4874"/>
    <lineage>
        <taxon>Eukaryota</taxon>
        <taxon>Fungi</taxon>
        <taxon>Fungi incertae sedis</taxon>
        <taxon>Mucoromycota</taxon>
        <taxon>Glomeromycotina</taxon>
        <taxon>Glomeromycetes</taxon>
        <taxon>Diversisporales</taxon>
        <taxon>Gigasporaceae</taxon>
        <taxon>Gigaspora</taxon>
    </lineage>
</organism>
<name>A0ABN7UVU9_GIGMA</name>
<dbReference type="EMBL" id="CAJVQB010006586">
    <property type="protein sequence ID" value="CAG8687810.1"/>
    <property type="molecule type" value="Genomic_DNA"/>
</dbReference>
<accession>A0ABN7UVU9</accession>